<evidence type="ECO:0000256" key="1">
    <source>
        <dbReference type="SAM" id="Phobius"/>
    </source>
</evidence>
<dbReference type="EMBL" id="JAVFWL010000007">
    <property type="protein sequence ID" value="KAK6767294.1"/>
    <property type="molecule type" value="Genomic_DNA"/>
</dbReference>
<accession>A0ABR1EXF1</accession>
<gene>
    <name evidence="3" type="primary">Necator_2022.05.29.01.07.g70</name>
    <name evidence="2" type="synonym">Necator_chrX.g26543</name>
    <name evidence="2" type="ORF">RB195_026376</name>
    <name evidence="3" type="ORF">RB195_026518</name>
</gene>
<keyword evidence="1" id="KW-0812">Transmembrane</keyword>
<protein>
    <recommendedName>
        <fullName evidence="5">Potassium channel domain-containing protein</fullName>
    </recommendedName>
</protein>
<feature type="transmembrane region" description="Helical" evidence="1">
    <location>
        <begin position="35"/>
        <end position="59"/>
    </location>
</feature>
<keyword evidence="1" id="KW-0472">Membrane</keyword>
<proteinExistence type="predicted"/>
<name>A0ABR1EXF1_NECAM</name>
<comment type="caution">
    <text evidence="3">The sequence shown here is derived from an EMBL/GenBank/DDBJ whole genome shotgun (WGS) entry which is preliminary data.</text>
</comment>
<evidence type="ECO:0008006" key="5">
    <source>
        <dbReference type="Google" id="ProtNLM"/>
    </source>
</evidence>
<dbReference type="Proteomes" id="UP001303046">
    <property type="component" value="Unassembled WGS sequence"/>
</dbReference>
<dbReference type="Gene3D" id="1.10.287.70">
    <property type="match status" value="1"/>
</dbReference>
<organism evidence="3 4">
    <name type="scientific">Necator americanus</name>
    <name type="common">Human hookworm</name>
    <dbReference type="NCBI Taxonomy" id="51031"/>
    <lineage>
        <taxon>Eukaryota</taxon>
        <taxon>Metazoa</taxon>
        <taxon>Ecdysozoa</taxon>
        <taxon>Nematoda</taxon>
        <taxon>Chromadorea</taxon>
        <taxon>Rhabditida</taxon>
        <taxon>Rhabditina</taxon>
        <taxon>Rhabditomorpha</taxon>
        <taxon>Strongyloidea</taxon>
        <taxon>Ancylostomatidae</taxon>
        <taxon>Bunostominae</taxon>
        <taxon>Necator</taxon>
    </lineage>
</organism>
<evidence type="ECO:0000313" key="2">
    <source>
        <dbReference type="EMBL" id="KAK6767069.1"/>
    </source>
</evidence>
<sequence length="140" mass="16040">MARKAGGLAAIMAGQPIVRQRRSVASVIKTVLRSSGLHIGLVIACMVYIYMGAIIFMYLEHPHEAEIRDKTSSRFHELQQRFLKDVEEIRESEDIDESRFNSTIDLLLNNYLQDLFKFFDNPGLSVLRAAYHGIDVIWKL</sequence>
<evidence type="ECO:0000313" key="4">
    <source>
        <dbReference type="Proteomes" id="UP001303046"/>
    </source>
</evidence>
<dbReference type="EMBL" id="JAVFWL010000006">
    <property type="protein sequence ID" value="KAK6767069.1"/>
    <property type="molecule type" value="Genomic_DNA"/>
</dbReference>
<keyword evidence="4" id="KW-1185">Reference proteome</keyword>
<reference evidence="3 4" key="1">
    <citation type="submission" date="2023-08" db="EMBL/GenBank/DDBJ databases">
        <title>A Necator americanus chromosomal reference genome.</title>
        <authorList>
            <person name="Ilik V."/>
            <person name="Petrzelkova K.J."/>
            <person name="Pardy F."/>
            <person name="Fuh T."/>
            <person name="Niatou-Singa F.S."/>
            <person name="Gouil Q."/>
            <person name="Baker L."/>
            <person name="Ritchie M.E."/>
            <person name="Jex A.R."/>
            <person name="Gazzola D."/>
            <person name="Li H."/>
            <person name="Toshio Fujiwara R."/>
            <person name="Zhan B."/>
            <person name="Aroian R.V."/>
            <person name="Pafco B."/>
            <person name="Schwarz E.M."/>
        </authorList>
    </citation>
    <scope>NUCLEOTIDE SEQUENCE [LARGE SCALE GENOMIC DNA]</scope>
    <source>
        <strain evidence="3 4">Aroian</strain>
        <tissue evidence="3">Whole animal</tissue>
    </source>
</reference>
<keyword evidence="1" id="KW-1133">Transmembrane helix</keyword>
<evidence type="ECO:0000313" key="3">
    <source>
        <dbReference type="EMBL" id="KAK6767294.1"/>
    </source>
</evidence>